<keyword evidence="3" id="KW-0949">S-adenosyl-L-methionine</keyword>
<protein>
    <recommendedName>
        <fullName evidence="8">Caffeic acid 3-O-methyltransferase</fullName>
    </recommendedName>
</protein>
<reference evidence="7" key="1">
    <citation type="journal article" date="2007" name="Nature">
        <title>The grapevine genome sequence suggests ancestral hexaploidization in major angiosperm phyla.</title>
        <authorList>
            <consortium name="The French-Italian Public Consortium for Grapevine Genome Characterization."/>
            <person name="Jaillon O."/>
            <person name="Aury J.-M."/>
            <person name="Noel B."/>
            <person name="Policriti A."/>
            <person name="Clepet C."/>
            <person name="Casagrande A."/>
            <person name="Choisne N."/>
            <person name="Aubourg S."/>
            <person name="Vitulo N."/>
            <person name="Jubin C."/>
            <person name="Vezzi A."/>
            <person name="Legeai F."/>
            <person name="Hugueney P."/>
            <person name="Dasilva C."/>
            <person name="Horner D."/>
            <person name="Mica E."/>
            <person name="Jublot D."/>
            <person name="Poulain J."/>
            <person name="Bruyere C."/>
            <person name="Billault A."/>
            <person name="Segurens B."/>
            <person name="Gouyvenoux M."/>
            <person name="Ugarte E."/>
            <person name="Cattonaro F."/>
            <person name="Anthouard V."/>
            <person name="Vico V."/>
            <person name="Del Fabbro C."/>
            <person name="Alaux M."/>
            <person name="Di Gaspero G."/>
            <person name="Dumas V."/>
            <person name="Felice N."/>
            <person name="Paillard S."/>
            <person name="Juman I."/>
            <person name="Moroldo M."/>
            <person name="Scalabrin S."/>
            <person name="Canaguier A."/>
            <person name="Le Clainche I."/>
            <person name="Malacrida G."/>
            <person name="Durand E."/>
            <person name="Pesole G."/>
            <person name="Laucou V."/>
            <person name="Chatelet P."/>
            <person name="Merdinoglu D."/>
            <person name="Delledonne M."/>
            <person name="Pezzotti M."/>
            <person name="Lecharny A."/>
            <person name="Scarpelli C."/>
            <person name="Artiguenave F."/>
            <person name="Pe M.E."/>
            <person name="Valle G."/>
            <person name="Morgante M."/>
            <person name="Caboche M."/>
            <person name="Adam-Blondon A.-F."/>
            <person name="Weissenbach J."/>
            <person name="Quetier F."/>
            <person name="Wincker P."/>
        </authorList>
    </citation>
    <scope>NUCLEOTIDE SEQUENCE [LARGE SCALE GENOMIC DNA]</scope>
    <source>
        <strain evidence="7">cv. Pinot noir / PN40024</strain>
    </source>
</reference>
<dbReference type="GO" id="GO:0008171">
    <property type="term" value="F:O-methyltransferase activity"/>
    <property type="evidence" value="ECO:0000318"/>
    <property type="project" value="GO_Central"/>
</dbReference>
<dbReference type="Gene3D" id="1.10.10.10">
    <property type="entry name" value="Winged helix-like DNA-binding domain superfamily/Winged helix DNA-binding domain"/>
    <property type="match status" value="2"/>
</dbReference>
<dbReference type="FunFam" id="3.40.50.150:FF:000061">
    <property type="entry name" value="Caffeic acid O-methyltransferase"/>
    <property type="match status" value="1"/>
</dbReference>
<feature type="domain" description="O-methyltransferase dimerisation" evidence="5">
    <location>
        <begin position="276"/>
        <end position="368"/>
    </location>
</feature>
<name>D7SRA2_VITVI</name>
<dbReference type="PaxDb" id="29760-VIT_18s0072g00920.t01"/>
<dbReference type="HOGENOM" id="CLU_445107_0_0_1"/>
<dbReference type="eggNOG" id="KOG3178">
    <property type="taxonomic scope" value="Eukaryota"/>
</dbReference>
<keyword evidence="7" id="KW-1185">Reference proteome</keyword>
<dbReference type="Pfam" id="PF08100">
    <property type="entry name" value="Dimerisation"/>
    <property type="match status" value="2"/>
</dbReference>
<proteinExistence type="predicted"/>
<keyword evidence="1" id="KW-0489">Methyltransferase</keyword>
<gene>
    <name evidence="6" type="ordered locus">VIT_18s0072g00920</name>
</gene>
<dbReference type="PROSITE" id="PS51683">
    <property type="entry name" value="SAM_OMT_II"/>
    <property type="match status" value="2"/>
</dbReference>
<dbReference type="Proteomes" id="UP000009183">
    <property type="component" value="Chromosome 18"/>
</dbReference>
<keyword evidence="2" id="KW-0808">Transferase</keyword>
<dbReference type="CDD" id="cd02440">
    <property type="entry name" value="AdoMet_MTases"/>
    <property type="match status" value="1"/>
</dbReference>
<evidence type="ECO:0000256" key="1">
    <source>
        <dbReference type="ARBA" id="ARBA00022603"/>
    </source>
</evidence>
<dbReference type="FunFam" id="1.10.10.10:FF:000357">
    <property type="entry name" value="Caffeic acid 3-O-methyltransferase"/>
    <property type="match status" value="2"/>
</dbReference>
<dbReference type="PANTHER" id="PTHR11746">
    <property type="entry name" value="O-METHYLTRANSFERASE"/>
    <property type="match status" value="1"/>
</dbReference>
<dbReference type="AlphaFoldDB" id="D7SRA2"/>
<dbReference type="STRING" id="29760.D7SRA2"/>
<dbReference type="SUPFAM" id="SSF46785">
    <property type="entry name" value="Winged helix' DNA-binding domain"/>
    <property type="match status" value="2"/>
</dbReference>
<dbReference type="SUPFAM" id="SSF53335">
    <property type="entry name" value="S-adenosyl-L-methionine-dependent methyltransferases"/>
    <property type="match status" value="2"/>
</dbReference>
<organism evidence="6 7">
    <name type="scientific">Vitis vinifera</name>
    <name type="common">Grape</name>
    <dbReference type="NCBI Taxonomy" id="29760"/>
    <lineage>
        <taxon>Eukaryota</taxon>
        <taxon>Viridiplantae</taxon>
        <taxon>Streptophyta</taxon>
        <taxon>Embryophyta</taxon>
        <taxon>Tracheophyta</taxon>
        <taxon>Spermatophyta</taxon>
        <taxon>Magnoliopsida</taxon>
        <taxon>eudicotyledons</taxon>
        <taxon>Gunneridae</taxon>
        <taxon>Pentapetalae</taxon>
        <taxon>rosids</taxon>
        <taxon>Vitales</taxon>
        <taxon>Vitaceae</taxon>
        <taxon>Viteae</taxon>
        <taxon>Vitis</taxon>
    </lineage>
</organism>
<dbReference type="InterPro" id="IPR016461">
    <property type="entry name" value="COMT-like"/>
</dbReference>
<dbReference type="EMBL" id="FN594968">
    <property type="protein sequence ID" value="CBI18183.3"/>
    <property type="molecule type" value="Genomic_DNA"/>
</dbReference>
<dbReference type="Gene3D" id="3.40.50.150">
    <property type="entry name" value="Vaccinia Virus protein VP39"/>
    <property type="match status" value="2"/>
</dbReference>
<evidence type="ECO:0000256" key="3">
    <source>
        <dbReference type="ARBA" id="ARBA00022691"/>
    </source>
</evidence>
<dbReference type="GO" id="GO:0046983">
    <property type="term" value="F:protein dimerization activity"/>
    <property type="evidence" value="ECO:0007669"/>
    <property type="project" value="InterPro"/>
</dbReference>
<dbReference type="OMA" id="RSTIIMK"/>
<dbReference type="InterPro" id="IPR001077">
    <property type="entry name" value="COMT_C"/>
</dbReference>
<dbReference type="Pfam" id="PF00891">
    <property type="entry name" value="Methyltransf_2"/>
    <property type="match status" value="2"/>
</dbReference>
<evidence type="ECO:0008006" key="8">
    <source>
        <dbReference type="Google" id="ProtNLM"/>
    </source>
</evidence>
<evidence type="ECO:0000256" key="2">
    <source>
        <dbReference type="ARBA" id="ARBA00022679"/>
    </source>
</evidence>
<dbReference type="GO" id="GO:0008757">
    <property type="term" value="F:S-adenosylmethionine-dependent methyltransferase activity"/>
    <property type="evidence" value="ECO:0000318"/>
    <property type="project" value="GO_Central"/>
</dbReference>
<dbReference type="InParanoid" id="D7SRA2"/>
<accession>D7SRA2</accession>
<dbReference type="InterPro" id="IPR012967">
    <property type="entry name" value="COMT_dimerisation"/>
</dbReference>
<sequence length="614" mass="67958">MSLKKDEAYRWMSEEDESCIQAMLFASSHVFPTILNTAVELNLFEIIARAGPGAYVSPSEIASQLPTQNPNAPCFMDRMLRLFASHGLLSYSLRTLEDGRVDRLYGLTPVCKFFLRSDDGSCLASLSTLGSHRAMREVWPHLKDAILKGGNQFQKVHGMSMFEYMDKDPTLNKAFNEAMVGRSTIIMKKIVETYQGFEGLASLVDVGGGTGANLNMIISKYPSIKGINFDLPHVVQTAPTYPERGILEQQSMSLKKDEAYRWMSEEDESCIQAMLFASSHVFPTILNTAVELNLFEIIARAGPGAYVSPSEIASQLPTQNPNAPCFMDRMLRLFASHGLLSYSLRTLEDGRVDRLYGLTPVCKFFLRSDDGSCLASLSTVGSHRALREVWPSLKDAILEGGDQFQKVHGMSMFEYMDKDPTLNKAFNEAMVGRSTIIMKKVVETYQGFEGLASLVDVGGGTGATLNMIISKYPSIKGINFDLPHVVQTAPTYPGIEHVGGSMLVSIPKADAIMIKDTCHNWSDEHCLKFLRNCYESLPKNGKVIVIDIIMPEAPEPSIGSQYVARLDNVMLLLHGGKERTAREFEALCKGSGFSDFRVACCVYSCLSAVMEFQK</sequence>
<dbReference type="InterPro" id="IPR036390">
    <property type="entry name" value="WH_DNA-bd_sf"/>
</dbReference>
<dbReference type="InterPro" id="IPR029063">
    <property type="entry name" value="SAM-dependent_MTases_sf"/>
</dbReference>
<evidence type="ECO:0000259" key="5">
    <source>
        <dbReference type="Pfam" id="PF08100"/>
    </source>
</evidence>
<evidence type="ECO:0000313" key="6">
    <source>
        <dbReference type="EMBL" id="CBI18183.3"/>
    </source>
</evidence>
<feature type="domain" description="O-methyltransferase C-terminal" evidence="4">
    <location>
        <begin position="139"/>
        <end position="242"/>
    </location>
</feature>
<dbReference type="GO" id="GO:0032259">
    <property type="term" value="P:methylation"/>
    <property type="evidence" value="ECO:0000318"/>
    <property type="project" value="GO_Central"/>
</dbReference>
<dbReference type="InterPro" id="IPR036388">
    <property type="entry name" value="WH-like_DNA-bd_sf"/>
</dbReference>
<evidence type="ECO:0000313" key="7">
    <source>
        <dbReference type="Proteomes" id="UP000009183"/>
    </source>
</evidence>
<dbReference type="FunFam" id="3.40.50.150:FF:000791">
    <property type="entry name" value="Os12g0199500 protein"/>
    <property type="match status" value="1"/>
</dbReference>
<feature type="domain" description="O-methyltransferase dimerisation" evidence="5">
    <location>
        <begin position="25"/>
        <end position="117"/>
    </location>
</feature>
<feature type="domain" description="O-methyltransferase C-terminal" evidence="4">
    <location>
        <begin position="390"/>
        <end position="594"/>
    </location>
</feature>
<evidence type="ECO:0000259" key="4">
    <source>
        <dbReference type="Pfam" id="PF00891"/>
    </source>
</evidence>